<accession>A0A8S1L952</accession>
<evidence type="ECO:0000313" key="8">
    <source>
        <dbReference type="Proteomes" id="UP000692954"/>
    </source>
</evidence>
<evidence type="ECO:0000256" key="4">
    <source>
        <dbReference type="ARBA" id="ARBA00023136"/>
    </source>
</evidence>
<dbReference type="InterPro" id="IPR051413">
    <property type="entry name" value="K/Na_HCN_channel"/>
</dbReference>
<dbReference type="CDD" id="cd00038">
    <property type="entry name" value="CAP_ED"/>
    <property type="match status" value="2"/>
</dbReference>
<protein>
    <recommendedName>
        <fullName evidence="6">Cyclic nucleotide-binding domain-containing protein</fullName>
    </recommendedName>
</protein>
<keyword evidence="4 5" id="KW-0472">Membrane</keyword>
<comment type="subcellular location">
    <subcellularLocation>
        <location evidence="1">Membrane</location>
        <topology evidence="1">Multi-pass membrane protein</topology>
    </subcellularLocation>
</comment>
<dbReference type="Pfam" id="PF00027">
    <property type="entry name" value="cNMP_binding"/>
    <property type="match status" value="1"/>
</dbReference>
<dbReference type="PROSITE" id="PS50042">
    <property type="entry name" value="CNMP_BINDING_3"/>
    <property type="match status" value="2"/>
</dbReference>
<dbReference type="Pfam" id="PF00520">
    <property type="entry name" value="Ion_trans"/>
    <property type="match status" value="1"/>
</dbReference>
<dbReference type="GO" id="GO:0003676">
    <property type="term" value="F:nucleic acid binding"/>
    <property type="evidence" value="ECO:0007669"/>
    <property type="project" value="InterPro"/>
</dbReference>
<evidence type="ECO:0000256" key="2">
    <source>
        <dbReference type="ARBA" id="ARBA00022692"/>
    </source>
</evidence>
<sequence length="1146" mass="136002">MQIKIEKKKNSLFTQGVSYVVWKTIVNIFSLYAIVQVSLAFFDEQQYKFQNKGTIFLLIRLLIIIVLFADIFIKFNVQQIIDKNVVINKNNEFSKKYLLFIFCFDFLPAFFVLFWTLFYLPNYIAVLIFLKVISLIDADTYTQQQLLHHASIYFIYKVLRLMVILLFVFNCFGCLFYVMGLIGLNSDEQLSWLDFSRSYSGIIVKDQTRNTKYIISTYWAVETLTSIGFGDITPVNTYEIFITDLALFGQMFVIVYTVSYIVSLQDQKNPYDKNMQAIKKFMKIKNISSDVVNQVSIFLEQYFYDFKRRDQKSEQEVMRKLTKPLQSKLLYQAYQNQLLKIEWLFNRFSLQCLQDIACKIKELYLGADQIIEQDIYDPKLYIVVNGIINLTLNGVLIKSIEKGNSFGNYEFVTGIRQRSKVAKTQTYATLYYISRLDMIECLQNSFEDYQKFQEIYDLVIYEKKLETIGLYCLLCKSTSHLTQQCQQINIKEMIQDFHQMGIQQRQKFKRSKKRHDTQNEPKDFLQYKFDIKTNYENLDIDLKCKAYKKIQLIPFVMKMEKTKVDPLKIIRDVIQEANEKKQFKILRALPIINCSSPFVDIWNYFIFTNTLMLFTLVPLIIFFYIDYDSFKLNPFFKGMRYYFMFILFADIILKFNINYYFFGALITSRKQIGVRYLSSYFVFDLIPVLILVYFDFISTYTIIYLLILFKAVSFFQIEKQIQERLKLYPSKHKTYLIFKMFIEVLYLQHFWACMYFAGGEYMYYNYPGTKTWLNDPKSHFGSIISLNYSKQYLLSYYWAVNVITTVGYGDIYPLNNMEWFINDLALISAIMIAAINITNIAFIRASSNQKEQLKNKIAITAFMKQNLISKQTRNFILTYMLNSEILNDYRNTELEFKTFGMLPKSLKSKLMDQAYSSVYTNLWLNKFDSEIIAQIAQETKEAFFSAHENIFLDNIFDSTCSLYFIEKGCVQLFYNLPISNKDETLIAKLKAKESFGHYSFVTGMKRQASARSYKHVLLIYLERNNFLKALQNNLKQVALFEQIKYEVLFLNKLEHFKIKCYTCQSSEHMSISCPLTQIKQNIMLTFEPKKKINFIQQREYLKRNKKTTTQRFNLDIDKQFIKNSNKKPFKEIFQQINFIIDETNSM</sequence>
<evidence type="ECO:0000313" key="7">
    <source>
        <dbReference type="EMBL" id="CAD8061346.1"/>
    </source>
</evidence>
<dbReference type="SMART" id="SM00343">
    <property type="entry name" value="ZnF_C2HC"/>
    <property type="match status" value="2"/>
</dbReference>
<keyword evidence="3 5" id="KW-1133">Transmembrane helix</keyword>
<feature type="transmembrane region" description="Helical" evidence="5">
    <location>
        <begin position="795"/>
        <end position="812"/>
    </location>
</feature>
<dbReference type="PANTHER" id="PTHR45689">
    <property type="entry name" value="I[[H]] CHANNEL, ISOFORM E"/>
    <property type="match status" value="1"/>
</dbReference>
<dbReference type="GO" id="GO:0003254">
    <property type="term" value="P:regulation of membrane depolarization"/>
    <property type="evidence" value="ECO:0007669"/>
    <property type="project" value="TreeGrafter"/>
</dbReference>
<dbReference type="AlphaFoldDB" id="A0A8S1L952"/>
<evidence type="ECO:0000256" key="3">
    <source>
        <dbReference type="ARBA" id="ARBA00022989"/>
    </source>
</evidence>
<evidence type="ECO:0000256" key="1">
    <source>
        <dbReference type="ARBA" id="ARBA00004141"/>
    </source>
</evidence>
<dbReference type="GO" id="GO:0098855">
    <property type="term" value="C:HCN channel complex"/>
    <property type="evidence" value="ECO:0007669"/>
    <property type="project" value="TreeGrafter"/>
</dbReference>
<organism evidence="7 8">
    <name type="scientific">Paramecium sonneborni</name>
    <dbReference type="NCBI Taxonomy" id="65129"/>
    <lineage>
        <taxon>Eukaryota</taxon>
        <taxon>Sar</taxon>
        <taxon>Alveolata</taxon>
        <taxon>Ciliophora</taxon>
        <taxon>Intramacronucleata</taxon>
        <taxon>Oligohymenophorea</taxon>
        <taxon>Peniculida</taxon>
        <taxon>Parameciidae</taxon>
        <taxon>Paramecium</taxon>
    </lineage>
</organism>
<feature type="domain" description="Cyclic nucleotide-binding" evidence="6">
    <location>
        <begin position="923"/>
        <end position="1030"/>
    </location>
</feature>
<dbReference type="InterPro" id="IPR000595">
    <property type="entry name" value="cNMP-bd_dom"/>
</dbReference>
<feature type="transmembrane region" description="Helical" evidence="5">
    <location>
        <begin position="737"/>
        <end position="757"/>
    </location>
</feature>
<dbReference type="EMBL" id="CAJJDN010000015">
    <property type="protein sequence ID" value="CAD8061346.1"/>
    <property type="molecule type" value="Genomic_DNA"/>
</dbReference>
<feature type="transmembrane region" description="Helical" evidence="5">
    <location>
        <begin position="97"/>
        <end position="117"/>
    </location>
</feature>
<dbReference type="PANTHER" id="PTHR45689:SF5">
    <property type="entry name" value="I[[H]] CHANNEL, ISOFORM E"/>
    <property type="match status" value="1"/>
</dbReference>
<feature type="transmembrane region" description="Helical" evidence="5">
    <location>
        <begin position="824"/>
        <end position="843"/>
    </location>
</feature>
<comment type="caution">
    <text evidence="7">The sequence shown here is derived from an EMBL/GenBank/DDBJ whole genome shotgun (WGS) entry which is preliminary data.</text>
</comment>
<dbReference type="GO" id="GO:0008270">
    <property type="term" value="F:zinc ion binding"/>
    <property type="evidence" value="ECO:0007669"/>
    <property type="project" value="InterPro"/>
</dbReference>
<dbReference type="SMART" id="SM00100">
    <property type="entry name" value="cNMP"/>
    <property type="match status" value="2"/>
</dbReference>
<dbReference type="GO" id="GO:0005249">
    <property type="term" value="F:voltage-gated potassium channel activity"/>
    <property type="evidence" value="ECO:0007669"/>
    <property type="project" value="TreeGrafter"/>
</dbReference>
<dbReference type="Pfam" id="PF07885">
    <property type="entry name" value="Ion_trans_2"/>
    <property type="match status" value="1"/>
</dbReference>
<dbReference type="InterPro" id="IPR013099">
    <property type="entry name" value="K_chnl_dom"/>
</dbReference>
<feature type="transmembrane region" description="Helical" evidence="5">
    <location>
        <begin position="20"/>
        <end position="42"/>
    </location>
</feature>
<evidence type="ECO:0000256" key="5">
    <source>
        <dbReference type="SAM" id="Phobius"/>
    </source>
</evidence>
<dbReference type="Proteomes" id="UP000692954">
    <property type="component" value="Unassembled WGS sequence"/>
</dbReference>
<keyword evidence="2 5" id="KW-0812">Transmembrane</keyword>
<reference evidence="7" key="1">
    <citation type="submission" date="2021-01" db="EMBL/GenBank/DDBJ databases">
        <authorList>
            <consortium name="Genoscope - CEA"/>
            <person name="William W."/>
        </authorList>
    </citation>
    <scope>NUCLEOTIDE SEQUENCE</scope>
</reference>
<proteinExistence type="predicted"/>
<feature type="transmembrane region" description="Helical" evidence="5">
    <location>
        <begin position="700"/>
        <end position="717"/>
    </location>
</feature>
<feature type="transmembrane region" description="Helical" evidence="5">
    <location>
        <begin position="641"/>
        <end position="662"/>
    </location>
</feature>
<feature type="transmembrane region" description="Helical" evidence="5">
    <location>
        <begin position="674"/>
        <end position="694"/>
    </location>
</feature>
<evidence type="ECO:0000259" key="6">
    <source>
        <dbReference type="PROSITE" id="PS50042"/>
    </source>
</evidence>
<feature type="transmembrane region" description="Helical" evidence="5">
    <location>
        <begin position="54"/>
        <end position="77"/>
    </location>
</feature>
<feature type="transmembrane region" description="Helical" evidence="5">
    <location>
        <begin position="161"/>
        <end position="184"/>
    </location>
</feature>
<dbReference type="InterPro" id="IPR005821">
    <property type="entry name" value="Ion_trans_dom"/>
</dbReference>
<feature type="transmembrane region" description="Helical" evidence="5">
    <location>
        <begin position="601"/>
        <end position="625"/>
    </location>
</feature>
<keyword evidence="8" id="KW-1185">Reference proteome</keyword>
<dbReference type="OrthoDB" id="421226at2759"/>
<feature type="transmembrane region" description="Helical" evidence="5">
    <location>
        <begin position="240"/>
        <end position="263"/>
    </location>
</feature>
<gene>
    <name evidence="7" type="ORF">PSON_ATCC_30995.1.T0150257</name>
</gene>
<dbReference type="InterPro" id="IPR001878">
    <property type="entry name" value="Znf_CCHC"/>
</dbReference>
<dbReference type="GO" id="GO:0035725">
    <property type="term" value="P:sodium ion transmembrane transport"/>
    <property type="evidence" value="ECO:0007669"/>
    <property type="project" value="TreeGrafter"/>
</dbReference>
<name>A0A8S1L952_9CILI</name>
<feature type="domain" description="Cyclic nucleotide-binding" evidence="6">
    <location>
        <begin position="364"/>
        <end position="435"/>
    </location>
</feature>